<comment type="caution">
    <text evidence="2">The sequence shown here is derived from an EMBL/GenBank/DDBJ whole genome shotgun (WGS) entry which is preliminary data.</text>
</comment>
<dbReference type="Proteomes" id="UP000324222">
    <property type="component" value="Unassembled WGS sequence"/>
</dbReference>
<dbReference type="EMBL" id="VSRR010076218">
    <property type="protein sequence ID" value="MPC87973.1"/>
    <property type="molecule type" value="Genomic_DNA"/>
</dbReference>
<sequence length="107" mass="12197">MVQCYTNREPKDAPISDCSDCVSGGEWEYRRETQGNTNIRVLKAAKMRNREEKGGVNAQDGDNIIEQKRHNRCMSQRDESRRKKSERSVEEAQTKATLTLPPLPDTG</sequence>
<evidence type="ECO:0000313" key="3">
    <source>
        <dbReference type="Proteomes" id="UP000324222"/>
    </source>
</evidence>
<name>A0A5B7J0E1_PORTR</name>
<proteinExistence type="predicted"/>
<keyword evidence="3" id="KW-1185">Reference proteome</keyword>
<feature type="compositionally biased region" description="Basic and acidic residues" evidence="1">
    <location>
        <begin position="75"/>
        <end position="93"/>
    </location>
</feature>
<evidence type="ECO:0000313" key="2">
    <source>
        <dbReference type="EMBL" id="MPC87973.1"/>
    </source>
</evidence>
<evidence type="ECO:0000256" key="1">
    <source>
        <dbReference type="SAM" id="MobiDB-lite"/>
    </source>
</evidence>
<organism evidence="2 3">
    <name type="scientific">Portunus trituberculatus</name>
    <name type="common">Swimming crab</name>
    <name type="synonym">Neptunus trituberculatus</name>
    <dbReference type="NCBI Taxonomy" id="210409"/>
    <lineage>
        <taxon>Eukaryota</taxon>
        <taxon>Metazoa</taxon>
        <taxon>Ecdysozoa</taxon>
        <taxon>Arthropoda</taxon>
        <taxon>Crustacea</taxon>
        <taxon>Multicrustacea</taxon>
        <taxon>Malacostraca</taxon>
        <taxon>Eumalacostraca</taxon>
        <taxon>Eucarida</taxon>
        <taxon>Decapoda</taxon>
        <taxon>Pleocyemata</taxon>
        <taxon>Brachyura</taxon>
        <taxon>Eubrachyura</taxon>
        <taxon>Portunoidea</taxon>
        <taxon>Portunidae</taxon>
        <taxon>Portuninae</taxon>
        <taxon>Portunus</taxon>
    </lineage>
</organism>
<feature type="region of interest" description="Disordered" evidence="1">
    <location>
        <begin position="50"/>
        <end position="107"/>
    </location>
</feature>
<dbReference type="AlphaFoldDB" id="A0A5B7J0E1"/>
<gene>
    <name evidence="2" type="ORF">E2C01_082860</name>
</gene>
<protein>
    <submittedName>
        <fullName evidence="2">Uncharacterized protein</fullName>
    </submittedName>
</protein>
<reference evidence="2 3" key="1">
    <citation type="submission" date="2019-05" db="EMBL/GenBank/DDBJ databases">
        <title>Another draft genome of Portunus trituberculatus and its Hox gene families provides insights of decapod evolution.</title>
        <authorList>
            <person name="Jeong J.-H."/>
            <person name="Song I."/>
            <person name="Kim S."/>
            <person name="Choi T."/>
            <person name="Kim D."/>
            <person name="Ryu S."/>
            <person name="Kim W."/>
        </authorList>
    </citation>
    <scope>NUCLEOTIDE SEQUENCE [LARGE SCALE GENOMIC DNA]</scope>
    <source>
        <tissue evidence="2">Muscle</tissue>
    </source>
</reference>
<accession>A0A5B7J0E1</accession>